<dbReference type="SMART" id="SM00052">
    <property type="entry name" value="EAL"/>
    <property type="match status" value="1"/>
</dbReference>
<dbReference type="PROSITE" id="PS50887">
    <property type="entry name" value="GGDEF"/>
    <property type="match status" value="1"/>
</dbReference>
<dbReference type="PANTHER" id="PTHR44757:SF2">
    <property type="entry name" value="BIOFILM ARCHITECTURE MAINTENANCE PROTEIN MBAA"/>
    <property type="match status" value="1"/>
</dbReference>
<dbReference type="CDD" id="cd01948">
    <property type="entry name" value="EAL"/>
    <property type="match status" value="1"/>
</dbReference>
<dbReference type="SMART" id="SM00267">
    <property type="entry name" value="GGDEF"/>
    <property type="match status" value="1"/>
</dbReference>
<evidence type="ECO:0000313" key="4">
    <source>
        <dbReference type="EMBL" id="RKQ93405.1"/>
    </source>
</evidence>
<dbReference type="InterPro" id="IPR052155">
    <property type="entry name" value="Biofilm_reg_signaling"/>
</dbReference>
<comment type="caution">
    <text evidence="4">The sequence shown here is derived from an EMBL/GenBank/DDBJ whole genome shotgun (WGS) entry which is preliminary data.</text>
</comment>
<feature type="transmembrane region" description="Helical" evidence="1">
    <location>
        <begin position="68"/>
        <end position="87"/>
    </location>
</feature>
<feature type="transmembrane region" description="Helical" evidence="1">
    <location>
        <begin position="93"/>
        <end position="111"/>
    </location>
</feature>
<proteinExistence type="predicted"/>
<evidence type="ECO:0000259" key="2">
    <source>
        <dbReference type="PROSITE" id="PS50883"/>
    </source>
</evidence>
<dbReference type="PANTHER" id="PTHR44757">
    <property type="entry name" value="DIGUANYLATE CYCLASE DGCP"/>
    <property type="match status" value="1"/>
</dbReference>
<dbReference type="InterPro" id="IPR035919">
    <property type="entry name" value="EAL_sf"/>
</dbReference>
<dbReference type="InterPro" id="IPR043128">
    <property type="entry name" value="Rev_trsase/Diguanyl_cyclase"/>
</dbReference>
<feature type="transmembrane region" description="Helical" evidence="1">
    <location>
        <begin position="155"/>
        <end position="176"/>
    </location>
</feature>
<dbReference type="AlphaFoldDB" id="A0A660LGT3"/>
<evidence type="ECO:0000313" key="5">
    <source>
        <dbReference type="Proteomes" id="UP000278962"/>
    </source>
</evidence>
<keyword evidence="1" id="KW-0812">Transmembrane</keyword>
<keyword evidence="1" id="KW-1133">Transmembrane helix</keyword>
<feature type="domain" description="GGDEF" evidence="3">
    <location>
        <begin position="243"/>
        <end position="376"/>
    </location>
</feature>
<dbReference type="InterPro" id="IPR001633">
    <property type="entry name" value="EAL_dom"/>
</dbReference>
<protein>
    <submittedName>
        <fullName evidence="4">Diguanylate cyclase (GGDEF)-like protein</fullName>
    </submittedName>
</protein>
<dbReference type="Gene3D" id="3.30.70.270">
    <property type="match status" value="1"/>
</dbReference>
<dbReference type="InterPro" id="IPR029787">
    <property type="entry name" value="Nucleotide_cyclase"/>
</dbReference>
<dbReference type="EMBL" id="RBIL01000001">
    <property type="protein sequence ID" value="RKQ93405.1"/>
    <property type="molecule type" value="Genomic_DNA"/>
</dbReference>
<dbReference type="SUPFAM" id="SSF55073">
    <property type="entry name" value="Nucleotide cyclase"/>
    <property type="match status" value="1"/>
</dbReference>
<keyword evidence="1" id="KW-0472">Membrane</keyword>
<dbReference type="Proteomes" id="UP000278962">
    <property type="component" value="Unassembled WGS sequence"/>
</dbReference>
<accession>A0A660LGT3</accession>
<feature type="transmembrane region" description="Helical" evidence="1">
    <location>
        <begin position="118"/>
        <end position="143"/>
    </location>
</feature>
<dbReference type="CDD" id="cd01949">
    <property type="entry name" value="GGDEF"/>
    <property type="match status" value="1"/>
</dbReference>
<feature type="domain" description="EAL" evidence="2">
    <location>
        <begin position="383"/>
        <end position="636"/>
    </location>
</feature>
<reference evidence="4 5" key="1">
    <citation type="submission" date="2018-10" db="EMBL/GenBank/DDBJ databases">
        <title>Genomic Encyclopedia of Archaeal and Bacterial Type Strains, Phase II (KMG-II): from individual species to whole genera.</title>
        <authorList>
            <person name="Goeker M."/>
        </authorList>
    </citation>
    <scope>NUCLEOTIDE SEQUENCE [LARGE SCALE GENOMIC DNA]</scope>
    <source>
        <strain evidence="4 5">DSM 14954</strain>
    </source>
</reference>
<evidence type="ECO:0000256" key="1">
    <source>
        <dbReference type="SAM" id="Phobius"/>
    </source>
</evidence>
<sequence length="639" mass="67395">MLVGGGLACVAAAVAGRRSWLVATLFAAALACAAVDAFGGSSWFHTAAGALGFAGAVTMVLERLGKPLTLSWLDFVMGGCAVGALSATTGAELGATLGASGVAAALGLARWRVSVPLAVALVGLIALGELPWLSAVPLAVAVWLREPPATPSPEFNPIVLAALLAYATSAMVLLVVGQFVSLPADAATLATVTMLTGMARAGLTVVDRLKHSHYQAVTDDLTGLGNRRQLLDALREAIAADDQEVALLLIDLDGFKELNDTLGHHAGDEVLRQIGPRLEEALEPGDTLARLGGDEFAVVLAPGDETSASATGLRLRSSLERSFSVGGIRVHIDASIGIALFPEHAQDALGLLQRADVAMYEAKRTRTGHEVYLPARDTHSRRRLELLGELRDGLAGGELILHYQPKAEIATGEVRGVEALVRWVHPRRGLLMPSDFLPLADHSGLGRSLTAFVLDRALVEIGERRADGFDLSVAVNLSPADLLDLGLPSEVARTLERHAFPASCLRLEVSEDAVMADPERSLEVLRELRAIGVATALDDFGSGHVSLGHLKHLGVDEIKIDRSFVMRLSEDARDAAIVHTTVDLGRRLGMRVVAEGVETADAWDTLAGLRCDEAQGFFLGRPMTATALAGWMRDRAAAA</sequence>
<dbReference type="InterPro" id="IPR000160">
    <property type="entry name" value="GGDEF_dom"/>
</dbReference>
<keyword evidence="5" id="KW-1185">Reference proteome</keyword>
<dbReference type="NCBIfam" id="TIGR00254">
    <property type="entry name" value="GGDEF"/>
    <property type="match status" value="1"/>
</dbReference>
<gene>
    <name evidence="4" type="ORF">C8N24_3271</name>
</gene>
<dbReference type="Pfam" id="PF00563">
    <property type="entry name" value="EAL"/>
    <property type="match status" value="1"/>
</dbReference>
<dbReference type="Gene3D" id="3.20.20.450">
    <property type="entry name" value="EAL domain"/>
    <property type="match status" value="1"/>
</dbReference>
<name>A0A660LGT3_9ACTN</name>
<organism evidence="4 5">
    <name type="scientific">Solirubrobacter pauli</name>
    <dbReference type="NCBI Taxonomy" id="166793"/>
    <lineage>
        <taxon>Bacteria</taxon>
        <taxon>Bacillati</taxon>
        <taxon>Actinomycetota</taxon>
        <taxon>Thermoleophilia</taxon>
        <taxon>Solirubrobacterales</taxon>
        <taxon>Solirubrobacteraceae</taxon>
        <taxon>Solirubrobacter</taxon>
    </lineage>
</organism>
<dbReference type="SUPFAM" id="SSF141868">
    <property type="entry name" value="EAL domain-like"/>
    <property type="match status" value="1"/>
</dbReference>
<dbReference type="PROSITE" id="PS50883">
    <property type="entry name" value="EAL"/>
    <property type="match status" value="1"/>
</dbReference>
<dbReference type="Pfam" id="PF00990">
    <property type="entry name" value="GGDEF"/>
    <property type="match status" value="1"/>
</dbReference>
<evidence type="ECO:0000259" key="3">
    <source>
        <dbReference type="PROSITE" id="PS50887"/>
    </source>
</evidence>
<feature type="transmembrane region" description="Helical" evidence="1">
    <location>
        <begin position="43"/>
        <end position="61"/>
    </location>
</feature>